<evidence type="ECO:0000256" key="1">
    <source>
        <dbReference type="SAM" id="Phobius"/>
    </source>
</evidence>
<accession>A0A8C3CH82</accession>
<organism evidence="2 3">
    <name type="scientific">Cairina moschata</name>
    <name type="common">Muscovy duck</name>
    <dbReference type="NCBI Taxonomy" id="8855"/>
    <lineage>
        <taxon>Eukaryota</taxon>
        <taxon>Metazoa</taxon>
        <taxon>Chordata</taxon>
        <taxon>Craniata</taxon>
        <taxon>Vertebrata</taxon>
        <taxon>Euteleostomi</taxon>
        <taxon>Archelosauria</taxon>
        <taxon>Archosauria</taxon>
        <taxon>Dinosauria</taxon>
        <taxon>Saurischia</taxon>
        <taxon>Theropoda</taxon>
        <taxon>Coelurosauria</taxon>
        <taxon>Aves</taxon>
        <taxon>Neognathae</taxon>
        <taxon>Galloanserae</taxon>
        <taxon>Anseriformes</taxon>
        <taxon>Anatidae</taxon>
        <taxon>Anatinae</taxon>
        <taxon>Cairina</taxon>
    </lineage>
</organism>
<name>A0A8C3CH82_CAIMO</name>
<keyword evidence="3" id="KW-1185">Reference proteome</keyword>
<evidence type="ECO:0000313" key="2">
    <source>
        <dbReference type="Ensembl" id="ENSCMMP00000018976.1"/>
    </source>
</evidence>
<evidence type="ECO:0000313" key="3">
    <source>
        <dbReference type="Proteomes" id="UP000694556"/>
    </source>
</evidence>
<dbReference type="Ensembl" id="ENSCMMT00000020836.1">
    <property type="protein sequence ID" value="ENSCMMP00000018976.1"/>
    <property type="gene ID" value="ENSCMMG00000011972.1"/>
</dbReference>
<keyword evidence="1" id="KW-1133">Transmembrane helix</keyword>
<reference evidence="2" key="1">
    <citation type="submission" date="2018-09" db="EMBL/GenBank/DDBJ databases">
        <title>Common duck and Muscovy duck high density SNP chip.</title>
        <authorList>
            <person name="Vignal A."/>
            <person name="Thebault N."/>
            <person name="Warren W.C."/>
        </authorList>
    </citation>
    <scope>NUCLEOTIDE SEQUENCE [LARGE SCALE GENOMIC DNA]</scope>
</reference>
<keyword evidence="1" id="KW-0472">Membrane</keyword>
<protein>
    <submittedName>
        <fullName evidence="2">Uncharacterized protein</fullName>
    </submittedName>
</protein>
<keyword evidence="1" id="KW-0812">Transmembrane</keyword>
<reference evidence="2" key="2">
    <citation type="submission" date="2025-08" db="UniProtKB">
        <authorList>
            <consortium name="Ensembl"/>
        </authorList>
    </citation>
    <scope>IDENTIFICATION</scope>
</reference>
<sequence>LSGQREGVWQVFLLKWKKKKKPTLKTYIFYPSPSPPLLMSPEAGRLPAMLLFIALSICTIFLIKMGEKKISMASQPSQLKKKGPPAVAGQTCPCSLGGGRGASCPVGTAVPAR</sequence>
<feature type="transmembrane region" description="Helical" evidence="1">
    <location>
        <begin position="46"/>
        <end position="63"/>
    </location>
</feature>
<reference evidence="2" key="3">
    <citation type="submission" date="2025-09" db="UniProtKB">
        <authorList>
            <consortium name="Ensembl"/>
        </authorList>
    </citation>
    <scope>IDENTIFICATION</scope>
</reference>
<dbReference type="Proteomes" id="UP000694556">
    <property type="component" value="Chromosome 14"/>
</dbReference>
<proteinExistence type="predicted"/>
<dbReference type="AlphaFoldDB" id="A0A8C3CH82"/>